<dbReference type="KEGG" id="sphl:LPB140_04255"/>
<gene>
    <name evidence="1" type="ORF">LPB140_04255</name>
</gene>
<sequence length="116" mass="12960">MIITQKNNPSSPPRQYDPICAILAQLQKFSGLRLGLISHQQRDWQSATFDGDEHILLISAHGQNIKSRLAQLNLEIGDMEFAAKRQFVGEISIGKDIDYGPEHAEFSINILMINAA</sequence>
<evidence type="ECO:0000313" key="2">
    <source>
        <dbReference type="Proteomes" id="UP000242561"/>
    </source>
</evidence>
<dbReference type="RefSeq" id="WP_072558798.1">
    <property type="nucleotide sequence ID" value="NZ_CP018154.1"/>
</dbReference>
<reference evidence="1 2" key="1">
    <citation type="submission" date="2016-11" db="EMBL/GenBank/DDBJ databases">
        <title>Sphingorhabdus sp. LPB0140, isolated from marine environment.</title>
        <authorList>
            <person name="Kim E."/>
            <person name="Yi H."/>
        </authorList>
    </citation>
    <scope>NUCLEOTIDE SEQUENCE [LARGE SCALE GENOMIC DNA]</scope>
    <source>
        <strain evidence="1 2">LPB0140</strain>
    </source>
</reference>
<proteinExistence type="predicted"/>
<evidence type="ECO:0008006" key="3">
    <source>
        <dbReference type="Google" id="ProtNLM"/>
    </source>
</evidence>
<protein>
    <recommendedName>
        <fullName evidence="3">DUF3168 domain-containing protein</fullName>
    </recommendedName>
</protein>
<dbReference type="Proteomes" id="UP000242561">
    <property type="component" value="Chromosome"/>
</dbReference>
<dbReference type="EMBL" id="CP018154">
    <property type="protein sequence ID" value="APG62148.1"/>
    <property type="molecule type" value="Genomic_DNA"/>
</dbReference>
<evidence type="ECO:0000313" key="1">
    <source>
        <dbReference type="EMBL" id="APG62148.1"/>
    </source>
</evidence>
<dbReference type="OrthoDB" id="7473760at2"/>
<dbReference type="STRING" id="1913578.LPB140_04255"/>
<name>A0A1L3JAJ9_9SPHN</name>
<accession>A0A1L3JAJ9</accession>
<dbReference type="AlphaFoldDB" id="A0A1L3JAJ9"/>
<organism evidence="1 2">
    <name type="scientific">Sphingorhabdus lutea</name>
    <dbReference type="NCBI Taxonomy" id="1913578"/>
    <lineage>
        <taxon>Bacteria</taxon>
        <taxon>Pseudomonadati</taxon>
        <taxon>Pseudomonadota</taxon>
        <taxon>Alphaproteobacteria</taxon>
        <taxon>Sphingomonadales</taxon>
        <taxon>Sphingomonadaceae</taxon>
        <taxon>Sphingorhabdus</taxon>
    </lineage>
</organism>
<keyword evidence="2" id="KW-1185">Reference proteome</keyword>